<evidence type="ECO:0000313" key="2">
    <source>
        <dbReference type="EMBL" id="KOB73895.1"/>
    </source>
</evidence>
<keyword evidence="2" id="KW-0067">ATP-binding</keyword>
<proteinExistence type="predicted"/>
<reference evidence="2 3" key="1">
    <citation type="journal article" date="2015" name="Genome Biol. Evol.">
        <title>The genome of winter moth (Operophtera brumata) provides a genomic perspective on sexual dimorphism and phenology.</title>
        <authorList>
            <person name="Derks M.F."/>
            <person name="Smit S."/>
            <person name="Salis L."/>
            <person name="Schijlen E."/>
            <person name="Bossers A."/>
            <person name="Mateman C."/>
            <person name="Pijl A.S."/>
            <person name="de Ridder D."/>
            <person name="Groenen M.A."/>
            <person name="Visser M.E."/>
            <person name="Megens H.J."/>
        </authorList>
    </citation>
    <scope>NUCLEOTIDE SEQUENCE [LARGE SCALE GENOMIC DNA]</scope>
    <source>
        <strain evidence="2">WM2013NL</strain>
        <tissue evidence="2">Head and thorax</tissue>
    </source>
</reference>
<evidence type="ECO:0000256" key="1">
    <source>
        <dbReference type="SAM" id="Phobius"/>
    </source>
</evidence>
<dbReference type="AlphaFoldDB" id="A0A0L7LER8"/>
<dbReference type="GO" id="GO:0005524">
    <property type="term" value="F:ATP binding"/>
    <property type="evidence" value="ECO:0007669"/>
    <property type="project" value="UniProtKB-KW"/>
</dbReference>
<keyword evidence="2" id="KW-0547">Nucleotide-binding</keyword>
<sequence>MWKNFLQQWRHRIQTVFELFLPVITMCLVLILRFGMIDINNLTQTRLSVAYSPTSPELDDVVRSAMANLIVRNMKEINLLPIINETLPIPGLEIPPDFDINDLNINSTRIYEIIKRVLIVHPYNSSDELRGLYAQEETIREVNWFSNDEGFSDYAVFTNTPWTVLLFYIDLYLSSAVVMAHHGQKRSVRLNAVFADALYSCATQ</sequence>
<comment type="caution">
    <text evidence="2">The sequence shown here is derived from an EMBL/GenBank/DDBJ whole genome shotgun (WGS) entry which is preliminary data.</text>
</comment>
<keyword evidence="1" id="KW-0472">Membrane</keyword>
<organism evidence="2 3">
    <name type="scientific">Operophtera brumata</name>
    <name type="common">Winter moth</name>
    <name type="synonym">Phalaena brumata</name>
    <dbReference type="NCBI Taxonomy" id="104452"/>
    <lineage>
        <taxon>Eukaryota</taxon>
        <taxon>Metazoa</taxon>
        <taxon>Ecdysozoa</taxon>
        <taxon>Arthropoda</taxon>
        <taxon>Hexapoda</taxon>
        <taxon>Insecta</taxon>
        <taxon>Pterygota</taxon>
        <taxon>Neoptera</taxon>
        <taxon>Endopterygota</taxon>
        <taxon>Lepidoptera</taxon>
        <taxon>Glossata</taxon>
        <taxon>Ditrysia</taxon>
        <taxon>Geometroidea</taxon>
        <taxon>Geometridae</taxon>
        <taxon>Larentiinae</taxon>
        <taxon>Operophtera</taxon>
    </lineage>
</organism>
<feature type="transmembrane region" description="Helical" evidence="1">
    <location>
        <begin position="16"/>
        <end position="36"/>
    </location>
</feature>
<dbReference type="EMBL" id="JTDY01001423">
    <property type="protein sequence ID" value="KOB73895.1"/>
    <property type="molecule type" value="Genomic_DNA"/>
</dbReference>
<feature type="non-terminal residue" evidence="2">
    <location>
        <position position="204"/>
    </location>
</feature>
<accession>A0A0L7LER8</accession>
<keyword evidence="3" id="KW-1185">Reference proteome</keyword>
<evidence type="ECO:0000313" key="3">
    <source>
        <dbReference type="Proteomes" id="UP000037510"/>
    </source>
</evidence>
<gene>
    <name evidence="2" type="ORF">OBRU01_08994</name>
</gene>
<name>A0A0L7LER8_OPEBR</name>
<keyword evidence="1" id="KW-0812">Transmembrane</keyword>
<keyword evidence="1" id="KW-1133">Transmembrane helix</keyword>
<protein>
    <submittedName>
        <fullName evidence="2">ATP-binding cassette sub-family A member 7</fullName>
    </submittedName>
</protein>
<dbReference type="Proteomes" id="UP000037510">
    <property type="component" value="Unassembled WGS sequence"/>
</dbReference>